<sequence length="687" mass="77066">MLRPFLLLYGLSLAVPAFAEPADSVRVGEDLNEVSVIGFKQDRESVSPISQTSIGSRFIQANELQDLRDLSSMMANFYMPDYGSRQSSPIYIRGIGSKINAPSVGVYVDGMPSFNRSVLDIDLFGVSKIEVLRGPQGTLFGRNSTAGLINIYTHSPLDYQNTTAKITYGTYNDLQVAASTYNKLCRSLGLSIAGNYHHNDGYIRNIYLNSKANKTDNGTVRLGLAWKPTQNWLMRYTFSFDRTVQKGYPYAIYDEEAGALGQVSYDRGSGYKRTVVSTGMNWQYEGRRARFSSQTSFQHSHDKMATDQDYTNQNQLYAVMPLHQNMVSQEFTLRSKGGMRYQWIAGAFGFYQKEDYTTLIDYVARKQTLGLVNGLPTSGIAAYHVSTLDIYRGLSASIGLRYDYEDAKIDNETWLAPLGNTADHKQTGTFSGHSHSSQFTPKFTLNYLFAPEQIAYATVARGFKAGGFNSVIETEADRSYDPEYTWNYELGTKLAFPGGRVSVEASLFYVDWKHQQLPITFPGKGNVVRNVGHSNSKGFELTLHANPAKGLLLQANYGYTYAQMLNGNMGTQDYTGNMLPMVPRHTLSLDAGYTLWNPLRGLNKLSFHANLTGTGPIYWREDNAMKQPFYALLNLKAAITKGRFTWELWTKNTTDTKYMAYYFVSVQKMGQQGRPFMAGTSLVYNLK</sequence>
<accession>A0ABV5ZHC2</accession>
<evidence type="ECO:0000256" key="7">
    <source>
        <dbReference type="ARBA" id="ARBA00023065"/>
    </source>
</evidence>
<evidence type="ECO:0000259" key="14">
    <source>
        <dbReference type="Pfam" id="PF00593"/>
    </source>
</evidence>
<organism evidence="16 17">
    <name type="scientific">Hallella seregens ATCC 51272</name>
    <dbReference type="NCBI Taxonomy" id="1336250"/>
    <lineage>
        <taxon>Bacteria</taxon>
        <taxon>Pseudomonadati</taxon>
        <taxon>Bacteroidota</taxon>
        <taxon>Bacteroidia</taxon>
        <taxon>Bacteroidales</taxon>
        <taxon>Prevotellaceae</taxon>
        <taxon>Hallella</taxon>
    </lineage>
</organism>
<feature type="domain" description="TonB-dependent receptor plug" evidence="15">
    <location>
        <begin position="47"/>
        <end position="147"/>
    </location>
</feature>
<name>A0ABV5ZHC2_9BACT</name>
<keyword evidence="4" id="KW-0410">Iron transport</keyword>
<feature type="signal peptide" evidence="13">
    <location>
        <begin position="1"/>
        <end position="19"/>
    </location>
</feature>
<evidence type="ECO:0000256" key="4">
    <source>
        <dbReference type="ARBA" id="ARBA00022496"/>
    </source>
</evidence>
<comment type="similarity">
    <text evidence="11 12">Belongs to the TonB-dependent receptor family.</text>
</comment>
<dbReference type="RefSeq" id="WP_027952001.1">
    <property type="nucleotide sequence ID" value="NZ_JADU01000010.1"/>
</dbReference>
<dbReference type="Pfam" id="PF00593">
    <property type="entry name" value="TonB_dep_Rec_b-barrel"/>
    <property type="match status" value="1"/>
</dbReference>
<keyword evidence="5 11" id="KW-0812">Transmembrane</keyword>
<dbReference type="InterPro" id="IPR036942">
    <property type="entry name" value="Beta-barrel_TonB_sf"/>
</dbReference>
<evidence type="ECO:0000256" key="1">
    <source>
        <dbReference type="ARBA" id="ARBA00004571"/>
    </source>
</evidence>
<feature type="chain" id="PRO_5045140324" evidence="13">
    <location>
        <begin position="20"/>
        <end position="687"/>
    </location>
</feature>
<comment type="subcellular location">
    <subcellularLocation>
        <location evidence="1 11">Cell outer membrane</location>
        <topology evidence="1 11">Multi-pass membrane protein</topology>
    </subcellularLocation>
</comment>
<evidence type="ECO:0000313" key="16">
    <source>
        <dbReference type="EMBL" id="MFB9896345.1"/>
    </source>
</evidence>
<dbReference type="PANTHER" id="PTHR32552:SF81">
    <property type="entry name" value="TONB-DEPENDENT OUTER MEMBRANE RECEPTOR"/>
    <property type="match status" value="1"/>
</dbReference>
<proteinExistence type="inferred from homology"/>
<evidence type="ECO:0000256" key="9">
    <source>
        <dbReference type="ARBA" id="ARBA00023136"/>
    </source>
</evidence>
<evidence type="ECO:0000256" key="13">
    <source>
        <dbReference type="SAM" id="SignalP"/>
    </source>
</evidence>
<evidence type="ECO:0000256" key="6">
    <source>
        <dbReference type="ARBA" id="ARBA00023004"/>
    </source>
</evidence>
<dbReference type="PROSITE" id="PS52016">
    <property type="entry name" value="TONB_DEPENDENT_REC_3"/>
    <property type="match status" value="1"/>
</dbReference>
<evidence type="ECO:0000256" key="12">
    <source>
        <dbReference type="RuleBase" id="RU003357"/>
    </source>
</evidence>
<keyword evidence="16" id="KW-0675">Receptor</keyword>
<dbReference type="InterPro" id="IPR000531">
    <property type="entry name" value="Beta-barrel_TonB"/>
</dbReference>
<feature type="domain" description="TonB-dependent receptor-like beta-barrel" evidence="14">
    <location>
        <begin position="209"/>
        <end position="640"/>
    </location>
</feature>
<dbReference type="Pfam" id="PF07715">
    <property type="entry name" value="Plug"/>
    <property type="match status" value="1"/>
</dbReference>
<evidence type="ECO:0000256" key="2">
    <source>
        <dbReference type="ARBA" id="ARBA00022448"/>
    </source>
</evidence>
<keyword evidence="3 11" id="KW-1134">Transmembrane beta strand</keyword>
<keyword evidence="10 11" id="KW-0998">Cell outer membrane</keyword>
<dbReference type="SUPFAM" id="SSF56935">
    <property type="entry name" value="Porins"/>
    <property type="match status" value="1"/>
</dbReference>
<evidence type="ECO:0000313" key="17">
    <source>
        <dbReference type="Proteomes" id="UP001589688"/>
    </source>
</evidence>
<evidence type="ECO:0000256" key="8">
    <source>
        <dbReference type="ARBA" id="ARBA00023077"/>
    </source>
</evidence>
<keyword evidence="6" id="KW-0408">Iron</keyword>
<evidence type="ECO:0000256" key="3">
    <source>
        <dbReference type="ARBA" id="ARBA00022452"/>
    </source>
</evidence>
<gene>
    <name evidence="16" type="ORF">ACFFK8_00520</name>
</gene>
<dbReference type="InterPro" id="IPR039426">
    <property type="entry name" value="TonB-dep_rcpt-like"/>
</dbReference>
<evidence type="ECO:0000256" key="11">
    <source>
        <dbReference type="PROSITE-ProRule" id="PRU01360"/>
    </source>
</evidence>
<keyword evidence="7" id="KW-0406">Ion transport</keyword>
<protein>
    <submittedName>
        <fullName evidence="16">TonB-dependent receptor</fullName>
    </submittedName>
</protein>
<evidence type="ECO:0000256" key="10">
    <source>
        <dbReference type="ARBA" id="ARBA00023237"/>
    </source>
</evidence>
<dbReference type="Proteomes" id="UP001589688">
    <property type="component" value="Unassembled WGS sequence"/>
</dbReference>
<keyword evidence="8 12" id="KW-0798">TonB box</keyword>
<comment type="caution">
    <text evidence="16">The sequence shown here is derived from an EMBL/GenBank/DDBJ whole genome shotgun (WGS) entry which is preliminary data.</text>
</comment>
<keyword evidence="2 11" id="KW-0813">Transport</keyword>
<dbReference type="PANTHER" id="PTHR32552">
    <property type="entry name" value="FERRICHROME IRON RECEPTOR-RELATED"/>
    <property type="match status" value="1"/>
</dbReference>
<keyword evidence="17" id="KW-1185">Reference proteome</keyword>
<keyword evidence="9 11" id="KW-0472">Membrane</keyword>
<dbReference type="EMBL" id="JBHLZF010000001">
    <property type="protein sequence ID" value="MFB9896345.1"/>
    <property type="molecule type" value="Genomic_DNA"/>
</dbReference>
<dbReference type="InterPro" id="IPR012910">
    <property type="entry name" value="Plug_dom"/>
</dbReference>
<evidence type="ECO:0000259" key="15">
    <source>
        <dbReference type="Pfam" id="PF07715"/>
    </source>
</evidence>
<keyword evidence="13" id="KW-0732">Signal</keyword>
<reference evidence="16 17" key="1">
    <citation type="submission" date="2024-09" db="EMBL/GenBank/DDBJ databases">
        <authorList>
            <person name="Sun Q."/>
            <person name="Mori K."/>
        </authorList>
    </citation>
    <scope>NUCLEOTIDE SEQUENCE [LARGE SCALE GENOMIC DNA]</scope>
    <source>
        <strain evidence="16 17">ATCC 51272</strain>
    </source>
</reference>
<evidence type="ECO:0000256" key="5">
    <source>
        <dbReference type="ARBA" id="ARBA00022692"/>
    </source>
</evidence>
<dbReference type="Gene3D" id="2.40.170.20">
    <property type="entry name" value="TonB-dependent receptor, beta-barrel domain"/>
    <property type="match status" value="1"/>
</dbReference>